<dbReference type="PATRIC" id="fig|1435349.4.peg.538"/>
<dbReference type="SUPFAM" id="SSF53448">
    <property type="entry name" value="Nucleotide-diphospho-sugar transferases"/>
    <property type="match status" value="1"/>
</dbReference>
<keyword evidence="1 4" id="KW-0808">Transferase</keyword>
<proteinExistence type="predicted"/>
<feature type="domain" description="Galactosyltransferase C-terminal" evidence="3">
    <location>
        <begin position="181"/>
        <end position="238"/>
    </location>
</feature>
<dbReference type="AlphaFoldDB" id="A0A0D7WB10"/>
<dbReference type="InterPro" id="IPR029044">
    <property type="entry name" value="Nucleotide-diphossugar_trans"/>
</dbReference>
<dbReference type="Gene3D" id="3.90.550.10">
    <property type="entry name" value="Spore Coat Polysaccharide Biosynthesis Protein SpsA, Chain A"/>
    <property type="match status" value="1"/>
</dbReference>
<dbReference type="Pfam" id="PF00535">
    <property type="entry name" value="Glycos_transf_2"/>
    <property type="match status" value="1"/>
</dbReference>
<evidence type="ECO:0000313" key="5">
    <source>
        <dbReference type="Proteomes" id="UP000032578"/>
    </source>
</evidence>
<dbReference type="RefSeq" id="WP_044633317.1">
    <property type="nucleotide sequence ID" value="NZ_JTDW01000010.1"/>
</dbReference>
<dbReference type="CDD" id="cd06420">
    <property type="entry name" value="GT2_Chondriotin_Pol_N"/>
    <property type="match status" value="1"/>
</dbReference>
<dbReference type="PANTHER" id="PTHR43685:SF3">
    <property type="entry name" value="SLR2126 PROTEIN"/>
    <property type="match status" value="1"/>
</dbReference>
<sequence>MDKPLASVIITTYNKPEFLKLVLLSYSLQTVKNFELIIADDGSGDETKQVIEDFKENTNLVINYVWHEDKGFRKTEILNKAIRKTNADYLIFTDGDCIARKDFVETHLSLQKENSALSGGYFKLTQEVSEKITNKVVENQECFNKNWLLSHGQPKSFKLNKLTKHKFKAKFLNTVTPTKATFDGMNVSCWKKDMLAVNGFNEQMQYGGLDREVGERMMNKGVTFLQIRYSAICVHLHHHRPYKNEETLKLNKKIRQNNKKNKTVVTKFGITKYE</sequence>
<keyword evidence="5" id="KW-1185">Reference proteome</keyword>
<dbReference type="Pfam" id="PF02709">
    <property type="entry name" value="Glyco_transf_7C"/>
    <property type="match status" value="1"/>
</dbReference>
<dbReference type="GO" id="GO:0016740">
    <property type="term" value="F:transferase activity"/>
    <property type="evidence" value="ECO:0007669"/>
    <property type="project" value="UniProtKB-KW"/>
</dbReference>
<accession>A0A0D7WB10</accession>
<name>A0A0D7WB10_9FLAO</name>
<evidence type="ECO:0000256" key="1">
    <source>
        <dbReference type="ARBA" id="ARBA00022679"/>
    </source>
</evidence>
<feature type="domain" description="Glycosyltransferase 2-like" evidence="2">
    <location>
        <begin position="7"/>
        <end position="123"/>
    </location>
</feature>
<dbReference type="InterPro" id="IPR027791">
    <property type="entry name" value="Galactosyl_T_C"/>
</dbReference>
<dbReference type="Proteomes" id="UP000032578">
    <property type="component" value="Unassembled WGS sequence"/>
</dbReference>
<protein>
    <submittedName>
        <fullName evidence="4">Glycosyl transferase family 2</fullName>
    </submittedName>
</protein>
<gene>
    <name evidence="4" type="ORF">PW52_12595</name>
</gene>
<reference evidence="4 5" key="1">
    <citation type="submission" date="2014-11" db="EMBL/GenBank/DDBJ databases">
        <title>Tamlana sedimentorum sp. nov., isolated from shallow sand sediments of the Sea of Japan.</title>
        <authorList>
            <person name="Romanenko L.A."/>
        </authorList>
    </citation>
    <scope>NUCLEOTIDE SEQUENCE [LARGE SCALE GENOMIC DNA]</scope>
    <source>
        <strain evidence="4 5">JCM 19808</strain>
    </source>
</reference>
<dbReference type="OrthoDB" id="9801954at2"/>
<organism evidence="4 5">
    <name type="scientific">Neotamlana sedimentorum</name>
    <dbReference type="NCBI Taxonomy" id="1435349"/>
    <lineage>
        <taxon>Bacteria</taxon>
        <taxon>Pseudomonadati</taxon>
        <taxon>Bacteroidota</taxon>
        <taxon>Flavobacteriia</taxon>
        <taxon>Flavobacteriales</taxon>
        <taxon>Flavobacteriaceae</taxon>
        <taxon>Neotamlana</taxon>
    </lineage>
</organism>
<evidence type="ECO:0000259" key="3">
    <source>
        <dbReference type="Pfam" id="PF02709"/>
    </source>
</evidence>
<dbReference type="EMBL" id="JTDW01000010">
    <property type="protein sequence ID" value="KJD34937.1"/>
    <property type="molecule type" value="Genomic_DNA"/>
</dbReference>
<dbReference type="InterPro" id="IPR001173">
    <property type="entry name" value="Glyco_trans_2-like"/>
</dbReference>
<dbReference type="PANTHER" id="PTHR43685">
    <property type="entry name" value="GLYCOSYLTRANSFERASE"/>
    <property type="match status" value="1"/>
</dbReference>
<evidence type="ECO:0000259" key="2">
    <source>
        <dbReference type="Pfam" id="PF00535"/>
    </source>
</evidence>
<comment type="caution">
    <text evidence="4">The sequence shown here is derived from an EMBL/GenBank/DDBJ whole genome shotgun (WGS) entry which is preliminary data.</text>
</comment>
<dbReference type="STRING" id="1435349.PW52_12595"/>
<evidence type="ECO:0000313" key="4">
    <source>
        <dbReference type="EMBL" id="KJD34937.1"/>
    </source>
</evidence>
<dbReference type="InterPro" id="IPR050834">
    <property type="entry name" value="Glycosyltransf_2"/>
</dbReference>